<dbReference type="PANTHER" id="PTHR30627">
    <property type="entry name" value="PEPTIDOGLYCAN D,D-TRANSPEPTIDASE"/>
    <property type="match status" value="1"/>
</dbReference>
<evidence type="ECO:0000259" key="2">
    <source>
        <dbReference type="Pfam" id="PF21922"/>
    </source>
</evidence>
<organism evidence="3">
    <name type="scientific">hydrothermal vent metagenome</name>
    <dbReference type="NCBI Taxonomy" id="652676"/>
    <lineage>
        <taxon>unclassified sequences</taxon>
        <taxon>metagenomes</taxon>
        <taxon>ecological metagenomes</taxon>
    </lineage>
</organism>
<gene>
    <name evidence="3" type="ORF">MNBD_ACTINO01-1437</name>
</gene>
<evidence type="ECO:0000259" key="1">
    <source>
        <dbReference type="Pfam" id="PF00905"/>
    </source>
</evidence>
<dbReference type="SUPFAM" id="SSF56601">
    <property type="entry name" value="beta-lactamase/transpeptidase-like"/>
    <property type="match status" value="1"/>
</dbReference>
<dbReference type="Pfam" id="PF00905">
    <property type="entry name" value="Transpeptidase"/>
    <property type="match status" value="1"/>
</dbReference>
<dbReference type="InterPro" id="IPR012338">
    <property type="entry name" value="Beta-lactam/transpept-like"/>
</dbReference>
<proteinExistence type="predicted"/>
<dbReference type="GO" id="GO:0016757">
    <property type="term" value="F:glycosyltransferase activity"/>
    <property type="evidence" value="ECO:0007669"/>
    <property type="project" value="UniProtKB-KW"/>
</dbReference>
<dbReference type="InterPro" id="IPR054120">
    <property type="entry name" value="PBPA_dimer"/>
</dbReference>
<evidence type="ECO:0000313" key="3">
    <source>
        <dbReference type="EMBL" id="VAW07420.1"/>
    </source>
</evidence>
<dbReference type="InterPro" id="IPR001460">
    <property type="entry name" value="PCN-bd_Tpept"/>
</dbReference>
<dbReference type="GO" id="GO:0071972">
    <property type="term" value="F:peptidoglycan L,D-transpeptidase activity"/>
    <property type="evidence" value="ECO:0007669"/>
    <property type="project" value="TreeGrafter"/>
</dbReference>
<name>A0A3B0SSG1_9ZZZZ</name>
<sequence>MNTALRRAAYAIFGAFLLLVVAVTYIQVVKGPQYRDDARNTRVAASRTGRERGPIVTSDQVLLAVSTPSPDDPKLYERTYPQGDLYAHTVGYTSVLFGTRGLESVWSNELVSDRDATISGVLNGLLGGDTRPRGITVTIDHQLQSVAADALGDQNGAIVVIDPATGAILAMVSYPSFDPNTLISSDAGEAGNALEADPDEP</sequence>
<dbReference type="EC" id="2.4.1.129" evidence="3"/>
<dbReference type="EMBL" id="UOEI01000527">
    <property type="protein sequence ID" value="VAW07420.1"/>
    <property type="molecule type" value="Genomic_DNA"/>
</dbReference>
<dbReference type="PANTHER" id="PTHR30627:SF24">
    <property type="entry name" value="PENICILLIN-BINDING PROTEIN 4B"/>
    <property type="match status" value="1"/>
</dbReference>
<dbReference type="GO" id="GO:0008658">
    <property type="term" value="F:penicillin binding"/>
    <property type="evidence" value="ECO:0007669"/>
    <property type="project" value="InterPro"/>
</dbReference>
<accession>A0A3B0SSG1</accession>
<keyword evidence="3" id="KW-0132">Cell division</keyword>
<dbReference type="InterPro" id="IPR050515">
    <property type="entry name" value="Beta-lactam/transpept"/>
</dbReference>
<feature type="domain" description="Penicillin binding protein A dimerisation" evidence="2">
    <location>
        <begin position="52"/>
        <end position="130"/>
    </location>
</feature>
<keyword evidence="3" id="KW-0328">Glycosyltransferase</keyword>
<dbReference type="GO" id="GO:0071555">
    <property type="term" value="P:cell wall organization"/>
    <property type="evidence" value="ECO:0007669"/>
    <property type="project" value="TreeGrafter"/>
</dbReference>
<dbReference type="GO" id="GO:0051301">
    <property type="term" value="P:cell division"/>
    <property type="evidence" value="ECO:0007669"/>
    <property type="project" value="UniProtKB-KW"/>
</dbReference>
<protein>
    <submittedName>
        <fullName evidence="3">Cell division protein FtsI [Peptidoglycan synthetase]</fullName>
        <ecNumber evidence="3">2.4.1.129</ecNumber>
    </submittedName>
</protein>
<dbReference type="AlphaFoldDB" id="A0A3B0SSG1"/>
<dbReference type="Gene3D" id="3.90.1310.10">
    <property type="entry name" value="Penicillin-binding protein 2a (Domain 2)"/>
    <property type="match status" value="1"/>
</dbReference>
<dbReference type="Gene3D" id="3.40.710.10">
    <property type="entry name" value="DD-peptidase/beta-lactamase superfamily"/>
    <property type="match status" value="1"/>
</dbReference>
<reference evidence="3" key="1">
    <citation type="submission" date="2018-06" db="EMBL/GenBank/DDBJ databases">
        <authorList>
            <person name="Zhirakovskaya E."/>
        </authorList>
    </citation>
    <scope>NUCLEOTIDE SEQUENCE</scope>
</reference>
<dbReference type="Pfam" id="PF21922">
    <property type="entry name" value="PBP_dimer_2"/>
    <property type="match status" value="1"/>
</dbReference>
<feature type="non-terminal residue" evidence="3">
    <location>
        <position position="201"/>
    </location>
</feature>
<keyword evidence="3" id="KW-0808">Transferase</keyword>
<keyword evidence="3" id="KW-0131">Cell cycle</keyword>
<dbReference type="GO" id="GO:0005886">
    <property type="term" value="C:plasma membrane"/>
    <property type="evidence" value="ECO:0007669"/>
    <property type="project" value="TreeGrafter"/>
</dbReference>
<feature type="domain" description="Penicillin-binding protein transpeptidase" evidence="1">
    <location>
        <begin position="156"/>
        <end position="184"/>
    </location>
</feature>